<feature type="compositionally biased region" description="Basic and acidic residues" evidence="2">
    <location>
        <begin position="381"/>
        <end position="392"/>
    </location>
</feature>
<feature type="compositionally biased region" description="Low complexity" evidence="2">
    <location>
        <begin position="472"/>
        <end position="492"/>
    </location>
</feature>
<dbReference type="Pfam" id="PF19289">
    <property type="entry name" value="PmbA_TldD_3rd"/>
    <property type="match status" value="1"/>
</dbReference>
<feature type="domain" description="Metalloprotease TldD/E N-terminal" evidence="3">
    <location>
        <begin position="25"/>
        <end position="85"/>
    </location>
</feature>
<evidence type="ECO:0000313" key="5">
    <source>
        <dbReference type="EMBL" id="QEC48008.1"/>
    </source>
</evidence>
<dbReference type="EMBL" id="CP042430">
    <property type="protein sequence ID" value="QEC48008.1"/>
    <property type="molecule type" value="Genomic_DNA"/>
</dbReference>
<evidence type="ECO:0000259" key="4">
    <source>
        <dbReference type="Pfam" id="PF19289"/>
    </source>
</evidence>
<dbReference type="OrthoDB" id="9763230at2"/>
<dbReference type="InterPro" id="IPR045569">
    <property type="entry name" value="Metalloprtase-TldD/E_C"/>
</dbReference>
<organism evidence="5 6">
    <name type="scientific">Baekduia soli</name>
    <dbReference type="NCBI Taxonomy" id="496014"/>
    <lineage>
        <taxon>Bacteria</taxon>
        <taxon>Bacillati</taxon>
        <taxon>Actinomycetota</taxon>
        <taxon>Thermoleophilia</taxon>
        <taxon>Solirubrobacterales</taxon>
        <taxon>Baekduiaceae</taxon>
        <taxon>Baekduia</taxon>
    </lineage>
</organism>
<evidence type="ECO:0008006" key="7">
    <source>
        <dbReference type="Google" id="ProtNLM"/>
    </source>
</evidence>
<feature type="region of interest" description="Disordered" evidence="2">
    <location>
        <begin position="444"/>
        <end position="492"/>
    </location>
</feature>
<sequence>MSGETALELADRALGHLDGEGQATVTSERSLMLRYARSAPTQATEIDDTSVHLLSLRDGHVGGAVTNRLDDDSLRDVARRAADAAATAARAAGGPGDHPGLPQPAPVAPAGHHGFDEATARIDPAPGGEALRAAFVVAAEHGLEAFGTWTEGAVQTALASTAGLRAADRVTDAFMKVICRDDGGRTGWDAQAAVGAAGLDPEAGARRAAAKVGPEEPVVLEPGEYPVVLDADAVGGLLEMLAWLAFNGLAHAEGRGALEQRLGTRIGAPSIDLADDPSAARTWPRAFDLEGVPKAPLALIEGGVARHVVHDSRSAARAGGGARSTGHALAPGRSPRPGADEPCAGRRRRRRRGRAGRPDRARHLRDAAVVPQRRPPAAGPVDRDHARRDVPHRGRPHHPPAARRALHGLRPAPARRDGGAGRRCAPGHRGRVLRAALRQGRRLPAAARAGLPHHGLSRANPARGADTPREPGPLGRRSPSPASARAGSASRR</sequence>
<dbReference type="InterPro" id="IPR035068">
    <property type="entry name" value="TldD/PmbA_N"/>
</dbReference>
<proteinExistence type="inferred from homology"/>
<dbReference type="InterPro" id="IPR002510">
    <property type="entry name" value="Metalloprtase-TldD/E_N"/>
</dbReference>
<feature type="compositionally biased region" description="Low complexity" evidence="2">
    <location>
        <begin position="444"/>
        <end position="454"/>
    </location>
</feature>
<feature type="domain" description="Metalloprotease TldD/E C-terminal" evidence="4">
    <location>
        <begin position="222"/>
        <end position="338"/>
    </location>
</feature>
<dbReference type="InterPro" id="IPR036059">
    <property type="entry name" value="TldD/PmbA_sf"/>
</dbReference>
<dbReference type="SUPFAM" id="SSF111283">
    <property type="entry name" value="Putative modulator of DNA gyrase, PmbA/TldD"/>
    <property type="match status" value="1"/>
</dbReference>
<protein>
    <recommendedName>
        <fullName evidence="7">TldD/PmbA family protein</fullName>
    </recommendedName>
</protein>
<dbReference type="PANTHER" id="PTHR43666">
    <property type="entry name" value="TLDD PROTEIN"/>
    <property type="match status" value="1"/>
</dbReference>
<dbReference type="AlphaFoldDB" id="A0A5B8U587"/>
<dbReference type="GO" id="GO:0006508">
    <property type="term" value="P:proteolysis"/>
    <property type="evidence" value="ECO:0007669"/>
    <property type="project" value="InterPro"/>
</dbReference>
<dbReference type="Pfam" id="PF01523">
    <property type="entry name" value="PmbA_TldD_1st"/>
    <property type="match status" value="1"/>
</dbReference>
<feature type="compositionally biased region" description="Basic residues" evidence="2">
    <location>
        <begin position="393"/>
        <end position="407"/>
    </location>
</feature>
<reference evidence="5 6" key="1">
    <citation type="journal article" date="2018" name="J. Microbiol.">
        <title>Baekduia soli gen. nov., sp. nov., a novel bacterium isolated from the soil of Baekdu Mountain and proposal of a novel family name, Baekduiaceae fam. nov.</title>
        <authorList>
            <person name="An D.S."/>
            <person name="Siddiqi M.Z."/>
            <person name="Kim K.H."/>
            <person name="Yu H.S."/>
            <person name="Im W.T."/>
        </authorList>
    </citation>
    <scope>NUCLEOTIDE SEQUENCE [LARGE SCALE GENOMIC DNA]</scope>
    <source>
        <strain evidence="5 6">BR7-21</strain>
    </source>
</reference>
<dbReference type="Gene3D" id="3.30.2290.10">
    <property type="entry name" value="PmbA/TldD superfamily"/>
    <property type="match status" value="1"/>
</dbReference>
<dbReference type="Proteomes" id="UP000321805">
    <property type="component" value="Chromosome"/>
</dbReference>
<comment type="similarity">
    <text evidence="1">Belongs to the peptidase U62 family.</text>
</comment>
<feature type="region of interest" description="Disordered" evidence="2">
    <location>
        <begin position="85"/>
        <end position="114"/>
    </location>
</feature>
<name>A0A5B8U587_9ACTN</name>
<dbReference type="PANTHER" id="PTHR43666:SF1">
    <property type="entry name" value="CONSERVED PROTEIN"/>
    <property type="match status" value="1"/>
</dbReference>
<evidence type="ECO:0000259" key="3">
    <source>
        <dbReference type="Pfam" id="PF01523"/>
    </source>
</evidence>
<gene>
    <name evidence="5" type="ORF">FSW04_10790</name>
</gene>
<keyword evidence="6" id="KW-1185">Reference proteome</keyword>
<feature type="compositionally biased region" description="Basic residues" evidence="2">
    <location>
        <begin position="345"/>
        <end position="355"/>
    </location>
</feature>
<evidence type="ECO:0000256" key="2">
    <source>
        <dbReference type="SAM" id="MobiDB-lite"/>
    </source>
</evidence>
<dbReference type="GO" id="GO:0008237">
    <property type="term" value="F:metallopeptidase activity"/>
    <property type="evidence" value="ECO:0007669"/>
    <property type="project" value="InterPro"/>
</dbReference>
<evidence type="ECO:0000256" key="1">
    <source>
        <dbReference type="ARBA" id="ARBA00005836"/>
    </source>
</evidence>
<feature type="compositionally biased region" description="Basic and acidic residues" evidence="2">
    <location>
        <begin position="356"/>
        <end position="366"/>
    </location>
</feature>
<evidence type="ECO:0000313" key="6">
    <source>
        <dbReference type="Proteomes" id="UP000321805"/>
    </source>
</evidence>
<feature type="region of interest" description="Disordered" evidence="2">
    <location>
        <begin position="312"/>
        <end position="430"/>
    </location>
</feature>
<dbReference type="KEGG" id="bsol:FSW04_10790"/>
<accession>A0A5B8U587</accession>